<feature type="chain" id="PRO_5004545632" description="YceI family protein" evidence="1">
    <location>
        <begin position="22"/>
        <end position="97"/>
    </location>
</feature>
<feature type="signal peptide" evidence="1">
    <location>
        <begin position="1"/>
        <end position="21"/>
    </location>
</feature>
<reference evidence="2 3" key="1">
    <citation type="journal article" date="2013" name="Genome Announc.">
        <title>Draft Genome Sequence of Winogradskyella psychrotolerans RS-3T, Isolated from the Marine Transect of Kongsfjorden, Ny-Alesund, Svalbard, Arctic Ocean.</title>
        <authorList>
            <person name="Kumar Pinnaka A."/>
            <person name="Ara S."/>
            <person name="Singh A."/>
            <person name="Shivaji S."/>
        </authorList>
    </citation>
    <scope>NUCLEOTIDE SEQUENCE [LARGE SCALE GENOMIC DNA]</scope>
    <source>
        <strain evidence="2 3">RS-3</strain>
    </source>
</reference>
<organism evidence="2 3">
    <name type="scientific">Winogradskyella psychrotolerans RS-3</name>
    <dbReference type="NCBI Taxonomy" id="641526"/>
    <lineage>
        <taxon>Bacteria</taxon>
        <taxon>Pseudomonadati</taxon>
        <taxon>Bacteroidota</taxon>
        <taxon>Flavobacteriia</taxon>
        <taxon>Flavobacteriales</taxon>
        <taxon>Flavobacteriaceae</taxon>
        <taxon>Winogradskyella</taxon>
    </lineage>
</organism>
<evidence type="ECO:0008006" key="4">
    <source>
        <dbReference type="Google" id="ProtNLM"/>
    </source>
</evidence>
<dbReference type="RefSeq" id="WP_020897782.1">
    <property type="nucleotide sequence ID" value="NZ_ATMR01000095.1"/>
</dbReference>
<keyword evidence="1" id="KW-0732">Signal</keyword>
<gene>
    <name evidence="2" type="ORF">ADIWIN_1968</name>
</gene>
<dbReference type="AlphaFoldDB" id="S7VV14"/>
<evidence type="ECO:0000256" key="1">
    <source>
        <dbReference type="SAM" id="SignalP"/>
    </source>
</evidence>
<protein>
    <recommendedName>
        <fullName evidence="4">YceI family protein</fullName>
    </recommendedName>
</protein>
<evidence type="ECO:0000313" key="2">
    <source>
        <dbReference type="EMBL" id="EPR73187.1"/>
    </source>
</evidence>
<comment type="caution">
    <text evidence="2">The sequence shown here is derived from an EMBL/GenBank/DDBJ whole genome shotgun (WGS) entry which is preliminary data.</text>
</comment>
<proteinExistence type="predicted"/>
<accession>S7VV14</accession>
<dbReference type="OrthoDB" id="9794147at2"/>
<sequence length="97" mass="10639">MNTKISILLLAFLLVSLGVEAQTTFTLSKESTMKIDGSSTVSDWSVEVVEATGNFTTSEDIKIEVGEILYSNLEFSFPVDKMESGRGPIMDSKIKKL</sequence>
<dbReference type="EMBL" id="ATMR01000095">
    <property type="protein sequence ID" value="EPR73187.1"/>
    <property type="molecule type" value="Genomic_DNA"/>
</dbReference>
<dbReference type="Proteomes" id="UP000014962">
    <property type="component" value="Unassembled WGS sequence"/>
</dbReference>
<dbReference type="STRING" id="641526.ADIWIN_1968"/>
<name>S7VV14_9FLAO</name>
<evidence type="ECO:0000313" key="3">
    <source>
        <dbReference type="Proteomes" id="UP000014962"/>
    </source>
</evidence>
<keyword evidence="3" id="KW-1185">Reference proteome</keyword>